<evidence type="ECO:0000256" key="3">
    <source>
        <dbReference type="SAM" id="MobiDB-lite"/>
    </source>
</evidence>
<reference evidence="4" key="1">
    <citation type="submission" date="2021-10" db="EMBL/GenBank/DDBJ databases">
        <title>Anaerobic single-cell dispensing facilitates the cultivation of human gut bacteria.</title>
        <authorList>
            <person name="Afrizal A."/>
        </authorList>
    </citation>
    <scope>NUCLEOTIDE SEQUENCE</scope>
    <source>
        <strain evidence="4">CLA-AA-H215</strain>
    </source>
</reference>
<dbReference type="PANTHER" id="PTHR36566">
    <property type="entry name" value="NICKEL INSERTION PROTEIN-RELATED"/>
    <property type="match status" value="1"/>
</dbReference>
<dbReference type="RefSeq" id="WP_308453960.1">
    <property type="nucleotide sequence ID" value="NZ_JAJEQR010000029.1"/>
</dbReference>
<dbReference type="GO" id="GO:0016151">
    <property type="term" value="F:nickel cation binding"/>
    <property type="evidence" value="ECO:0007669"/>
    <property type="project" value="UniProtKB-UniRule"/>
</dbReference>
<proteinExistence type="inferred from homology"/>
<dbReference type="GO" id="GO:0051604">
    <property type="term" value="P:protein maturation"/>
    <property type="evidence" value="ECO:0007669"/>
    <property type="project" value="UniProtKB-UniRule"/>
</dbReference>
<dbReference type="PANTHER" id="PTHR36566:SF1">
    <property type="entry name" value="PYRIDINIUM-3,5-BISTHIOCARBOXYLIC ACID MONONUCLEOTIDE NICKEL INSERTION PROTEIN"/>
    <property type="match status" value="1"/>
</dbReference>
<dbReference type="GO" id="GO:0016829">
    <property type="term" value="F:lyase activity"/>
    <property type="evidence" value="ECO:0007669"/>
    <property type="project" value="UniProtKB-UniRule"/>
</dbReference>
<dbReference type="InterPro" id="IPR002822">
    <property type="entry name" value="Ni_insertion"/>
</dbReference>
<accession>A0AAE3EA73</accession>
<keyword evidence="1 2" id="KW-0533">Nickel</keyword>
<evidence type="ECO:0000256" key="1">
    <source>
        <dbReference type="ARBA" id="ARBA00022596"/>
    </source>
</evidence>
<keyword evidence="5" id="KW-1185">Reference proteome</keyword>
<comment type="caution">
    <text evidence="4">The sequence shown here is derived from an EMBL/GenBank/DDBJ whole genome shotgun (WGS) entry which is preliminary data.</text>
</comment>
<comment type="function">
    <text evidence="2">Involved in the biosynthesis of a nickel-pincer cofactor ((SCS)Ni(II) pincer complex). Binds Ni(2+), and functions in nickel delivery to pyridinium-3,5-bisthiocarboxylic acid mononucleotide (P2TMN), to form the mature cofactor. Is thus probably required for the activation of nickel-pincer cofactor-dependent enzymes.</text>
</comment>
<dbReference type="Pfam" id="PF01969">
    <property type="entry name" value="Ni_insertion"/>
    <property type="match status" value="1"/>
</dbReference>
<dbReference type="AlphaFoldDB" id="A0AAE3EA73"/>
<evidence type="ECO:0000313" key="5">
    <source>
        <dbReference type="Proteomes" id="UP001198182"/>
    </source>
</evidence>
<protein>
    <recommendedName>
        <fullName evidence="2">Pyridinium-3,5-bisthiocarboxylic acid mononucleotide nickel insertion protein</fullName>
        <shortName evidence="2">P2TMN nickel insertion protein</shortName>
        <ecNumber evidence="2">4.99.1.12</ecNumber>
    </recommendedName>
    <alternativeName>
        <fullName evidence="2">Nickel-pincer cofactor biosynthesis protein LarC</fullName>
    </alternativeName>
</protein>
<gene>
    <name evidence="2 4" type="primary">larC</name>
    <name evidence="4" type="ORF">LKD81_10600</name>
</gene>
<comment type="catalytic activity">
    <reaction evidence="2">
        <text>Ni(II)-pyridinium-3,5-bisthiocarboxylate mononucleotide = pyridinium-3,5-bisthiocarboxylate mononucleotide + Ni(2+)</text>
        <dbReference type="Rhea" id="RHEA:54784"/>
        <dbReference type="ChEBI" id="CHEBI:49786"/>
        <dbReference type="ChEBI" id="CHEBI:137372"/>
        <dbReference type="ChEBI" id="CHEBI:137373"/>
        <dbReference type="EC" id="4.99.1.12"/>
    </reaction>
</comment>
<dbReference type="EMBL" id="JAJEQR010000029">
    <property type="protein sequence ID" value="MCC2231441.1"/>
    <property type="molecule type" value="Genomic_DNA"/>
</dbReference>
<dbReference type="NCBIfam" id="TIGR00299">
    <property type="entry name" value="nickel pincer cofactor biosynthesis protein LarC"/>
    <property type="match status" value="1"/>
</dbReference>
<dbReference type="EC" id="4.99.1.12" evidence="2"/>
<name>A0AAE3EA73_9FIRM</name>
<organism evidence="4 5">
    <name type="scientific">Hominifimenecus microfluidus</name>
    <dbReference type="NCBI Taxonomy" id="2885348"/>
    <lineage>
        <taxon>Bacteria</taxon>
        <taxon>Bacillati</taxon>
        <taxon>Bacillota</taxon>
        <taxon>Clostridia</taxon>
        <taxon>Lachnospirales</taxon>
        <taxon>Lachnospiraceae</taxon>
        <taxon>Hominifimenecus</taxon>
    </lineage>
</organism>
<comment type="similarity">
    <text evidence="2">Belongs to the LarC family.</text>
</comment>
<feature type="region of interest" description="Disordered" evidence="3">
    <location>
        <begin position="75"/>
        <end position="95"/>
    </location>
</feature>
<dbReference type="Proteomes" id="UP001198182">
    <property type="component" value="Unassembled WGS sequence"/>
</dbReference>
<dbReference type="HAMAP" id="MF_01074">
    <property type="entry name" value="LarC"/>
    <property type="match status" value="1"/>
</dbReference>
<keyword evidence="2" id="KW-0456">Lyase</keyword>
<sequence>MKKKALLLECASGISGDMMLGALLDMGADREGLMHLIGSLPIDGYRIHQGETKKKGIRASYFHVDLYEEHKDKDHDLEEHEHHHHDHEPGVHSHMHRTMEEIRPILEQMEAADEVKKMAFGIFGIIADAEAKAHGIPVGEVHFHEVGAVDSLIDIVGVSYCCWSLGITEAYVSPLSEGFGHVRCAHGFLPVPVPAVQNILIASGLPMRRVQVEGELVTPTGAAIAAWLWNRRTLPDTYRLLGTGIGAGEKEFPQANVLRANMIEVDEEETDPLWVLETNMDDVTGEALGYTLEKLLEAGARDAYYQPVYMKKNRPGYLLHVLCAEEQRSCMEELIFLHTTTIGIRRYPVQRTCMNREIVTRETPWGEVRMKRCSIGGIRRDYPEYEDVRRICEKQNAGFTEVYRALAGEKKEEN</sequence>
<evidence type="ECO:0000256" key="2">
    <source>
        <dbReference type="HAMAP-Rule" id="MF_01074"/>
    </source>
</evidence>
<dbReference type="Gene3D" id="3.30.70.1380">
    <property type="entry name" value="Transcriptional regulatory protein pf0864 domain like"/>
    <property type="match status" value="1"/>
</dbReference>
<evidence type="ECO:0000313" key="4">
    <source>
        <dbReference type="EMBL" id="MCC2231441.1"/>
    </source>
</evidence>